<dbReference type="GO" id="GO:0016020">
    <property type="term" value="C:membrane"/>
    <property type="evidence" value="ECO:0007669"/>
    <property type="project" value="UniProtKB-SubCell"/>
</dbReference>
<keyword evidence="4 7" id="KW-0472">Membrane</keyword>
<proteinExistence type="predicted"/>
<evidence type="ECO:0000256" key="3">
    <source>
        <dbReference type="ARBA" id="ARBA00022989"/>
    </source>
</evidence>
<evidence type="ECO:0000313" key="10">
    <source>
        <dbReference type="Proteomes" id="UP001303473"/>
    </source>
</evidence>
<feature type="transmembrane region" description="Helical" evidence="7">
    <location>
        <begin position="751"/>
        <end position="769"/>
    </location>
</feature>
<dbReference type="Pfam" id="PF10337">
    <property type="entry name" value="ArAE_2_N"/>
    <property type="match status" value="1"/>
</dbReference>
<dbReference type="InterPro" id="IPR023244">
    <property type="entry name" value="Brefeldin_A-sensitivity_4"/>
</dbReference>
<dbReference type="PANTHER" id="PTHR47804:SF3">
    <property type="entry name" value="PROTEIN BRE4"/>
    <property type="match status" value="1"/>
</dbReference>
<evidence type="ECO:0000256" key="2">
    <source>
        <dbReference type="ARBA" id="ARBA00022692"/>
    </source>
</evidence>
<feature type="transmembrane region" description="Helical" evidence="7">
    <location>
        <begin position="858"/>
        <end position="877"/>
    </location>
</feature>
<feature type="transmembrane region" description="Helical" evidence="7">
    <location>
        <begin position="234"/>
        <end position="255"/>
    </location>
</feature>
<feature type="transmembrane region" description="Helical" evidence="7">
    <location>
        <begin position="725"/>
        <end position="745"/>
    </location>
</feature>
<dbReference type="PANTHER" id="PTHR47804">
    <property type="entry name" value="60S RIBOSOMAL PROTEIN L19"/>
    <property type="match status" value="1"/>
</dbReference>
<feature type="domain" description="Putative ER transporter 6TM N-terminal" evidence="8">
    <location>
        <begin position="155"/>
        <end position="223"/>
    </location>
</feature>
<reference evidence="10" key="1">
    <citation type="journal article" date="2023" name="Mol. Phylogenet. Evol.">
        <title>Genome-scale phylogeny and comparative genomics of the fungal order Sordariales.</title>
        <authorList>
            <person name="Hensen N."/>
            <person name="Bonometti L."/>
            <person name="Westerberg I."/>
            <person name="Brannstrom I.O."/>
            <person name="Guillou S."/>
            <person name="Cros-Aarteil S."/>
            <person name="Calhoun S."/>
            <person name="Haridas S."/>
            <person name="Kuo A."/>
            <person name="Mondo S."/>
            <person name="Pangilinan J."/>
            <person name="Riley R."/>
            <person name="LaButti K."/>
            <person name="Andreopoulos B."/>
            <person name="Lipzen A."/>
            <person name="Chen C."/>
            <person name="Yan M."/>
            <person name="Daum C."/>
            <person name="Ng V."/>
            <person name="Clum A."/>
            <person name="Steindorff A."/>
            <person name="Ohm R.A."/>
            <person name="Martin F."/>
            <person name="Silar P."/>
            <person name="Natvig D.O."/>
            <person name="Lalanne C."/>
            <person name="Gautier V."/>
            <person name="Ament-Velasquez S.L."/>
            <person name="Kruys A."/>
            <person name="Hutchinson M.I."/>
            <person name="Powell A.J."/>
            <person name="Barry K."/>
            <person name="Miller A.N."/>
            <person name="Grigoriev I.V."/>
            <person name="Debuchy R."/>
            <person name="Gladieux P."/>
            <person name="Hiltunen Thoren M."/>
            <person name="Johannesson H."/>
        </authorList>
    </citation>
    <scope>NUCLEOTIDE SEQUENCE [LARGE SCALE GENOMIC DNA]</scope>
    <source>
        <strain evidence="10">CBS 340.73</strain>
    </source>
</reference>
<dbReference type="AlphaFoldDB" id="A0AAN6NGU2"/>
<name>A0AAN6NGU2_9PEZI</name>
<organism evidence="9 10">
    <name type="scientific">Diplogelasinospora grovesii</name>
    <dbReference type="NCBI Taxonomy" id="303347"/>
    <lineage>
        <taxon>Eukaryota</taxon>
        <taxon>Fungi</taxon>
        <taxon>Dikarya</taxon>
        <taxon>Ascomycota</taxon>
        <taxon>Pezizomycotina</taxon>
        <taxon>Sordariomycetes</taxon>
        <taxon>Sordariomycetidae</taxon>
        <taxon>Sordariales</taxon>
        <taxon>Diplogelasinosporaceae</taxon>
        <taxon>Diplogelasinospora</taxon>
    </lineage>
</organism>
<comment type="subcellular location">
    <subcellularLocation>
        <location evidence="1">Membrane</location>
        <topology evidence="1">Multi-pass membrane protein</topology>
    </subcellularLocation>
</comment>
<dbReference type="EMBL" id="MU853754">
    <property type="protein sequence ID" value="KAK3945577.1"/>
    <property type="molecule type" value="Genomic_DNA"/>
</dbReference>
<accession>A0AAN6NGU2</accession>
<keyword evidence="2 7" id="KW-0812">Transmembrane</keyword>
<evidence type="ECO:0000313" key="9">
    <source>
        <dbReference type="EMBL" id="KAK3945577.1"/>
    </source>
</evidence>
<keyword evidence="5" id="KW-0175">Coiled coil</keyword>
<feature type="region of interest" description="Disordered" evidence="6">
    <location>
        <begin position="1"/>
        <end position="54"/>
    </location>
</feature>
<sequence length="1084" mass="121948">MSFVPNDGDAVISVSTGSGNPAKSTARLRVRQSSSAKEKEAEISAPSTPGENENRFRFHSVWESAELDRLVSSEDADLETYEVTELRDGFFDALFLKPRPVQQDQDALLRRAERTLPYSFSEGHPWSVRSFLPKQWHELKGVVRRVATTRSGVRLAKSFIAFFVAFALCLVPSIRSWLGPHSYILAISTIINHPARTVGSQLDGTVSTILGTATGLLWGAFGLWLSMSTVESRIGYGAILATFLLVYIISIAAMRAYFIRLYQFVIAAGLAVTYTCLAEVSREAVPWEKLFEYAKLWALGQAICLVTCIVWFPDAGARNLAVCLNDAFGVMMDGLDIRKAQNQRTRRRLAQTFINLSQAYRDLTIDITLSLFRPKDVLALRNSLQGVVRSLLAMRPEPATYGRHIPEETDSPNLAASLPALIQTTILATPGLSEVNPDCMLRLAHLKRQAVHLVRSRLDEPTKALLHRMKSALQTCHAVLMDMSGYRRYLGPGEEIESNVSAALVELRHVMIEFDEADAALLEGDDLAAEFVAEVVEVFAYCRSVRQVATSIEAVLIQVNGMEQRKPKFPRLYLPSYPWKKALGRTNPQVRHDRGGVTATSFYRSFGEIAQLIQEIKSTEHTSLPHETELFRTGTGQSASVYSMGDPDDRLEKSAVRYNIWKVFHRLQGFEMRFAFKTAIIISLLSIPAWLNISRDWWNNFEAWWAVAMAWLMMHPRVGGNLQDLVTRALLGALGAVWAGAGHAAGNGNPFVMGAFAMIYMVPMLYRFTQSSHARSGLVGCVSFTVTSLALMNDHPRTTPLVTAISRGVAFVVGVVAAVLINWIIWPFVARHELRKALSMMMFFLSIVYRSKSPLTHYLPYITSWLMIVGIIAKYVYYDLGEAPTVQDIERSEILEGRIREGFVRIRQLMGLTRHEIRLRAPFDVLPYSALADSSERFFEFLVAVRQSALYFHPKFARDNDEAIARLLIYRRDAVAAVLTNLYILAGALRADRRVPKYLPSAAAARKRLVDKMAELEAEYEEDKYRLQPQLTARKKWMQIYSYSYSESLTGCVAQLEELERYTKLIVGEHGFDDEFEDTDTDEI</sequence>
<evidence type="ECO:0000256" key="6">
    <source>
        <dbReference type="SAM" id="MobiDB-lite"/>
    </source>
</evidence>
<dbReference type="Proteomes" id="UP001303473">
    <property type="component" value="Unassembled WGS sequence"/>
</dbReference>
<feature type="coiled-coil region" evidence="5">
    <location>
        <begin position="999"/>
        <end position="1026"/>
    </location>
</feature>
<dbReference type="InterPro" id="IPR052430">
    <property type="entry name" value="IVT-Associated"/>
</dbReference>
<feature type="transmembrane region" description="Helical" evidence="7">
    <location>
        <begin position="804"/>
        <end position="825"/>
    </location>
</feature>
<feature type="transmembrane region" description="Helical" evidence="7">
    <location>
        <begin position="159"/>
        <end position="178"/>
    </location>
</feature>
<evidence type="ECO:0000259" key="8">
    <source>
        <dbReference type="Pfam" id="PF10337"/>
    </source>
</evidence>
<evidence type="ECO:0000256" key="7">
    <source>
        <dbReference type="SAM" id="Phobius"/>
    </source>
</evidence>
<evidence type="ECO:0000256" key="5">
    <source>
        <dbReference type="SAM" id="Coils"/>
    </source>
</evidence>
<gene>
    <name evidence="9" type="ORF">QBC46DRAFT_349448</name>
</gene>
<dbReference type="PRINTS" id="PR02047">
    <property type="entry name" value="BREFELDNASP4"/>
</dbReference>
<keyword evidence="10" id="KW-1185">Reference proteome</keyword>
<feature type="transmembrane region" description="Helical" evidence="7">
    <location>
        <begin position="674"/>
        <end position="691"/>
    </location>
</feature>
<feature type="transmembrane region" description="Helical" evidence="7">
    <location>
        <begin position="206"/>
        <end position="227"/>
    </location>
</feature>
<keyword evidence="3 7" id="KW-1133">Transmembrane helix</keyword>
<feature type="transmembrane region" description="Helical" evidence="7">
    <location>
        <begin position="776"/>
        <end position="792"/>
    </location>
</feature>
<evidence type="ECO:0000256" key="4">
    <source>
        <dbReference type="ARBA" id="ARBA00023136"/>
    </source>
</evidence>
<evidence type="ECO:0000256" key="1">
    <source>
        <dbReference type="ARBA" id="ARBA00004141"/>
    </source>
</evidence>
<comment type="caution">
    <text evidence="9">The sequence shown here is derived from an EMBL/GenBank/DDBJ whole genome shotgun (WGS) entry which is preliminary data.</text>
</comment>
<feature type="compositionally biased region" description="Polar residues" evidence="6">
    <location>
        <begin position="13"/>
        <end position="23"/>
    </location>
</feature>
<protein>
    <recommendedName>
        <fullName evidence="8">Putative ER transporter 6TM N-terminal domain-containing protein</fullName>
    </recommendedName>
</protein>
<dbReference type="InterPro" id="IPR018823">
    <property type="entry name" value="ArAE_2_N"/>
</dbReference>